<dbReference type="Proteomes" id="UP001219933">
    <property type="component" value="Chromosome 2"/>
</dbReference>
<protein>
    <recommendedName>
        <fullName evidence="3">CS domain-containing protein</fullName>
    </recommendedName>
</protein>
<dbReference type="CDD" id="cd06467">
    <property type="entry name" value="p23_NUDC_like"/>
    <property type="match status" value="1"/>
</dbReference>
<dbReference type="GO" id="GO:0005737">
    <property type="term" value="C:cytoplasm"/>
    <property type="evidence" value="ECO:0007669"/>
    <property type="project" value="UniProtKB-SubCell"/>
</dbReference>
<name>A0AAF0ET98_9BASI</name>
<evidence type="ECO:0000259" key="3">
    <source>
        <dbReference type="Pfam" id="PF04969"/>
    </source>
</evidence>
<accession>A0AAF0ET98</accession>
<evidence type="ECO:0000313" key="5">
    <source>
        <dbReference type="Proteomes" id="UP001219933"/>
    </source>
</evidence>
<evidence type="ECO:0000313" key="4">
    <source>
        <dbReference type="EMBL" id="WFD34719.1"/>
    </source>
</evidence>
<dbReference type="InterPro" id="IPR008978">
    <property type="entry name" value="HSP20-like_chaperone"/>
</dbReference>
<dbReference type="InterPro" id="IPR007052">
    <property type="entry name" value="CS_dom"/>
</dbReference>
<dbReference type="EMBL" id="CP119878">
    <property type="protein sequence ID" value="WFD34719.1"/>
    <property type="molecule type" value="Genomic_DNA"/>
</dbReference>
<dbReference type="SUPFAM" id="SSF49764">
    <property type="entry name" value="HSP20-like chaperones"/>
    <property type="match status" value="1"/>
</dbReference>
<sequence>MSGQPGTTDSQGAAADKLPYEWTQSLATVDISVPIAQGTRGRDIKGDLSRAVRPDECTWSLESGDGVLSIQLDKANKNEWWPSVLTTDPQIDTSKIEPESSSLSDLDGDTRAMVEKMMYENRMKALGRQ</sequence>
<dbReference type="InterPro" id="IPR037898">
    <property type="entry name" value="NudC_fam"/>
</dbReference>
<organism evidence="4 5">
    <name type="scientific">Malassezia cuniculi</name>
    <dbReference type="NCBI Taxonomy" id="948313"/>
    <lineage>
        <taxon>Eukaryota</taxon>
        <taxon>Fungi</taxon>
        <taxon>Dikarya</taxon>
        <taxon>Basidiomycota</taxon>
        <taxon>Ustilaginomycotina</taxon>
        <taxon>Malasseziomycetes</taxon>
        <taxon>Malasseziales</taxon>
        <taxon>Malasseziaceae</taxon>
        <taxon>Malassezia</taxon>
    </lineage>
</organism>
<dbReference type="PANTHER" id="PTHR12356:SF3">
    <property type="entry name" value="NUCLEAR MIGRATION PROTEIN NUDC"/>
    <property type="match status" value="1"/>
</dbReference>
<dbReference type="GO" id="GO:0051082">
    <property type="term" value="F:unfolded protein binding"/>
    <property type="evidence" value="ECO:0007669"/>
    <property type="project" value="TreeGrafter"/>
</dbReference>
<reference evidence="4" key="1">
    <citation type="submission" date="2023-03" db="EMBL/GenBank/DDBJ databases">
        <title>Mating type loci evolution in Malassezia.</title>
        <authorList>
            <person name="Coelho M.A."/>
        </authorList>
    </citation>
    <scope>NUCLEOTIDE SEQUENCE</scope>
    <source>
        <strain evidence="4">CBS 11721</strain>
    </source>
</reference>
<dbReference type="GO" id="GO:0006457">
    <property type="term" value="P:protein folding"/>
    <property type="evidence" value="ECO:0007669"/>
    <property type="project" value="TreeGrafter"/>
</dbReference>
<evidence type="ECO:0000256" key="2">
    <source>
        <dbReference type="ARBA" id="ARBA00022490"/>
    </source>
</evidence>
<feature type="domain" description="CS" evidence="3">
    <location>
        <begin position="19"/>
        <end position="48"/>
    </location>
</feature>
<dbReference type="AlphaFoldDB" id="A0AAF0ET98"/>
<dbReference type="Gene3D" id="2.60.40.790">
    <property type="match status" value="2"/>
</dbReference>
<gene>
    <name evidence="4" type="ORF">MCUN1_001563</name>
</gene>
<dbReference type="Pfam" id="PF04969">
    <property type="entry name" value="CS"/>
    <property type="match status" value="1"/>
</dbReference>
<evidence type="ECO:0000256" key="1">
    <source>
        <dbReference type="ARBA" id="ARBA00004496"/>
    </source>
</evidence>
<proteinExistence type="predicted"/>
<keyword evidence="5" id="KW-1185">Reference proteome</keyword>
<dbReference type="PANTHER" id="PTHR12356">
    <property type="entry name" value="NUCLEAR MOVEMENT PROTEIN NUDC"/>
    <property type="match status" value="1"/>
</dbReference>
<comment type="subcellular location">
    <subcellularLocation>
        <location evidence="1">Cytoplasm</location>
    </subcellularLocation>
</comment>
<keyword evidence="2" id="KW-0963">Cytoplasm</keyword>